<dbReference type="SUPFAM" id="SSF57716">
    <property type="entry name" value="Glucocorticoid receptor-like (DNA-binding domain)"/>
    <property type="match status" value="1"/>
</dbReference>
<keyword evidence="3" id="KW-0677">Repeat</keyword>
<feature type="domain" description="Homeobox" evidence="14">
    <location>
        <begin position="352"/>
        <end position="412"/>
    </location>
</feature>
<feature type="region of interest" description="Disordered" evidence="12">
    <location>
        <begin position="595"/>
        <end position="639"/>
    </location>
</feature>
<feature type="compositionally biased region" description="Polar residues" evidence="12">
    <location>
        <begin position="303"/>
        <end position="324"/>
    </location>
</feature>
<dbReference type="GO" id="GO:0046872">
    <property type="term" value="F:metal ion binding"/>
    <property type="evidence" value="ECO:0007669"/>
    <property type="project" value="UniProtKB-KW"/>
</dbReference>
<reference evidence="17" key="1">
    <citation type="submission" date="2017-02" db="UniProtKB">
        <authorList>
            <consortium name="WormBaseParasite"/>
        </authorList>
    </citation>
    <scope>IDENTIFICATION</scope>
</reference>
<dbReference type="AlphaFoldDB" id="A0A0R3TQK1"/>
<evidence type="ECO:0000256" key="9">
    <source>
        <dbReference type="PROSITE-ProRule" id="PRU00108"/>
    </source>
</evidence>
<feature type="compositionally biased region" description="Low complexity" evidence="12">
    <location>
        <begin position="605"/>
        <end position="614"/>
    </location>
</feature>
<evidence type="ECO:0000256" key="8">
    <source>
        <dbReference type="ARBA" id="ARBA00023242"/>
    </source>
</evidence>
<dbReference type="PROSITE" id="PS50023">
    <property type="entry name" value="LIM_DOMAIN_2"/>
    <property type="match status" value="2"/>
</dbReference>
<dbReference type="PROSITE" id="PS50071">
    <property type="entry name" value="HOMEOBOX_2"/>
    <property type="match status" value="1"/>
</dbReference>
<feature type="region of interest" description="Disordered" evidence="12">
    <location>
        <begin position="223"/>
        <end position="285"/>
    </location>
</feature>
<evidence type="ECO:0000256" key="12">
    <source>
        <dbReference type="SAM" id="MobiDB-lite"/>
    </source>
</evidence>
<dbReference type="PROSITE" id="PS00478">
    <property type="entry name" value="LIM_DOMAIN_1"/>
    <property type="match status" value="1"/>
</dbReference>
<evidence type="ECO:0000256" key="6">
    <source>
        <dbReference type="ARBA" id="ARBA00023125"/>
    </source>
</evidence>
<evidence type="ECO:0000259" key="14">
    <source>
        <dbReference type="PROSITE" id="PS50071"/>
    </source>
</evidence>
<dbReference type="GO" id="GO:0005634">
    <property type="term" value="C:nucleus"/>
    <property type="evidence" value="ECO:0007669"/>
    <property type="project" value="UniProtKB-SubCell"/>
</dbReference>
<gene>
    <name evidence="15" type="ORF">HNAJ_LOCUS9821</name>
</gene>
<dbReference type="Pfam" id="PF00412">
    <property type="entry name" value="LIM"/>
    <property type="match status" value="2"/>
</dbReference>
<dbReference type="FunFam" id="1.10.10.60:FF:000041">
    <property type="entry name" value="insulin gene enhancer protein ISL-1"/>
    <property type="match status" value="1"/>
</dbReference>
<feature type="compositionally biased region" description="Polar residues" evidence="12">
    <location>
        <begin position="532"/>
        <end position="541"/>
    </location>
</feature>
<dbReference type="Pfam" id="PF00046">
    <property type="entry name" value="Homeodomain"/>
    <property type="match status" value="1"/>
</dbReference>
<dbReference type="PANTHER" id="PTHR24204:SF8">
    <property type="entry name" value="TAILUP, ISOFORM A"/>
    <property type="match status" value="1"/>
</dbReference>
<dbReference type="EMBL" id="UZAE01012760">
    <property type="protein sequence ID" value="VDO06516.1"/>
    <property type="molecule type" value="Genomic_DNA"/>
</dbReference>
<feature type="domain" description="LIM zinc-binding" evidence="13">
    <location>
        <begin position="114"/>
        <end position="176"/>
    </location>
</feature>
<evidence type="ECO:0000256" key="7">
    <source>
        <dbReference type="ARBA" id="ARBA00023155"/>
    </source>
</evidence>
<dbReference type="GO" id="GO:0007409">
    <property type="term" value="P:axonogenesis"/>
    <property type="evidence" value="ECO:0007669"/>
    <property type="project" value="TreeGrafter"/>
</dbReference>
<accession>A0A0R3TQK1</accession>
<evidence type="ECO:0000256" key="10">
    <source>
        <dbReference type="PROSITE-ProRule" id="PRU00125"/>
    </source>
</evidence>
<keyword evidence="5 10" id="KW-0440">LIM domain</keyword>
<dbReference type="InterPro" id="IPR001356">
    <property type="entry name" value="HD"/>
</dbReference>
<evidence type="ECO:0000256" key="11">
    <source>
        <dbReference type="RuleBase" id="RU000682"/>
    </source>
</evidence>
<feature type="compositionally biased region" description="Gly residues" evidence="12">
    <location>
        <begin position="331"/>
        <end position="343"/>
    </location>
</feature>
<comment type="subcellular location">
    <subcellularLocation>
        <location evidence="1 9 11">Nucleus</location>
    </subcellularLocation>
</comment>
<evidence type="ECO:0000313" key="15">
    <source>
        <dbReference type="EMBL" id="VDO06516.1"/>
    </source>
</evidence>
<feature type="compositionally biased region" description="Polar residues" evidence="12">
    <location>
        <begin position="240"/>
        <end position="251"/>
    </location>
</feature>
<organism evidence="17">
    <name type="scientific">Rodentolepis nana</name>
    <name type="common">Dwarf tapeworm</name>
    <name type="synonym">Hymenolepis nana</name>
    <dbReference type="NCBI Taxonomy" id="102285"/>
    <lineage>
        <taxon>Eukaryota</taxon>
        <taxon>Metazoa</taxon>
        <taxon>Spiralia</taxon>
        <taxon>Lophotrochozoa</taxon>
        <taxon>Platyhelminthes</taxon>
        <taxon>Cestoda</taxon>
        <taxon>Eucestoda</taxon>
        <taxon>Cyclophyllidea</taxon>
        <taxon>Hymenolepididae</taxon>
        <taxon>Rodentolepis</taxon>
    </lineage>
</organism>
<feature type="region of interest" description="Disordered" evidence="12">
    <location>
        <begin position="443"/>
        <end position="559"/>
    </location>
</feature>
<keyword evidence="16" id="KW-1185">Reference proteome</keyword>
<feature type="region of interest" description="Disordered" evidence="12">
    <location>
        <begin position="303"/>
        <end position="356"/>
    </location>
</feature>
<dbReference type="Gene3D" id="1.10.10.60">
    <property type="entry name" value="Homeodomain-like"/>
    <property type="match status" value="1"/>
</dbReference>
<feature type="compositionally biased region" description="Gly residues" evidence="12">
    <location>
        <begin position="463"/>
        <end position="472"/>
    </location>
</feature>
<dbReference type="InterPro" id="IPR001781">
    <property type="entry name" value="Znf_LIM"/>
</dbReference>
<keyword evidence="6 9" id="KW-0238">DNA-binding</keyword>
<feature type="compositionally biased region" description="Low complexity" evidence="12">
    <location>
        <begin position="548"/>
        <end position="558"/>
    </location>
</feature>
<evidence type="ECO:0000256" key="4">
    <source>
        <dbReference type="ARBA" id="ARBA00022833"/>
    </source>
</evidence>
<dbReference type="GO" id="GO:0003677">
    <property type="term" value="F:DNA binding"/>
    <property type="evidence" value="ECO:0007669"/>
    <property type="project" value="UniProtKB-UniRule"/>
</dbReference>
<dbReference type="Gene3D" id="2.10.110.10">
    <property type="entry name" value="Cysteine Rich Protein"/>
    <property type="match status" value="2"/>
</dbReference>
<dbReference type="CDD" id="cd00086">
    <property type="entry name" value="homeodomain"/>
    <property type="match status" value="1"/>
</dbReference>
<feature type="DNA-binding region" description="Homeobox" evidence="9">
    <location>
        <begin position="354"/>
        <end position="413"/>
    </location>
</feature>
<reference evidence="15 16" key="2">
    <citation type="submission" date="2018-11" db="EMBL/GenBank/DDBJ databases">
        <authorList>
            <consortium name="Pathogen Informatics"/>
        </authorList>
    </citation>
    <scope>NUCLEOTIDE SEQUENCE [LARGE SCALE GENOMIC DNA]</scope>
</reference>
<dbReference type="GO" id="GO:0048665">
    <property type="term" value="P:neuron fate specification"/>
    <property type="evidence" value="ECO:0007669"/>
    <property type="project" value="InterPro"/>
</dbReference>
<evidence type="ECO:0000256" key="2">
    <source>
        <dbReference type="ARBA" id="ARBA00022723"/>
    </source>
</evidence>
<dbReference type="WBParaSite" id="HNAJ_0000982601-mRNA-1">
    <property type="protein sequence ID" value="HNAJ_0000982601-mRNA-1"/>
    <property type="gene ID" value="HNAJ_0000982601"/>
</dbReference>
<evidence type="ECO:0000313" key="16">
    <source>
        <dbReference type="Proteomes" id="UP000278807"/>
    </source>
</evidence>
<dbReference type="GO" id="GO:0045944">
    <property type="term" value="P:positive regulation of transcription by RNA polymerase II"/>
    <property type="evidence" value="ECO:0007669"/>
    <property type="project" value="InterPro"/>
</dbReference>
<dbReference type="OrthoDB" id="125004at2759"/>
<dbReference type="STRING" id="102285.A0A0R3TQK1"/>
<keyword evidence="8 9" id="KW-0539">Nucleus</keyword>
<dbReference type="GO" id="GO:0000981">
    <property type="term" value="F:DNA-binding transcription factor activity, RNA polymerase II-specific"/>
    <property type="evidence" value="ECO:0007669"/>
    <property type="project" value="InterPro"/>
</dbReference>
<dbReference type="InterPro" id="IPR017970">
    <property type="entry name" value="Homeobox_CS"/>
</dbReference>
<dbReference type="PANTHER" id="PTHR24204">
    <property type="entry name" value="INSULIN GENE ENHANCER PROTEIN"/>
    <property type="match status" value="1"/>
</dbReference>
<dbReference type="SMART" id="SM00132">
    <property type="entry name" value="LIM"/>
    <property type="match status" value="2"/>
</dbReference>
<evidence type="ECO:0000259" key="13">
    <source>
        <dbReference type="PROSITE" id="PS50023"/>
    </source>
</evidence>
<name>A0A0R3TQK1_RODNA</name>
<evidence type="ECO:0000256" key="1">
    <source>
        <dbReference type="ARBA" id="ARBA00004123"/>
    </source>
</evidence>
<proteinExistence type="predicted"/>
<keyword evidence="4 10" id="KW-0862">Zinc</keyword>
<keyword evidence="7 9" id="KW-0371">Homeobox</keyword>
<dbReference type="InterPro" id="IPR047169">
    <property type="entry name" value="ISL1/2-like"/>
</dbReference>
<dbReference type="SUPFAM" id="SSF46689">
    <property type="entry name" value="Homeodomain-like"/>
    <property type="match status" value="1"/>
</dbReference>
<feature type="domain" description="LIM zinc-binding" evidence="13">
    <location>
        <begin position="51"/>
        <end position="113"/>
    </location>
</feature>
<dbReference type="InterPro" id="IPR009057">
    <property type="entry name" value="Homeodomain-like_sf"/>
</dbReference>
<evidence type="ECO:0000256" key="5">
    <source>
        <dbReference type="ARBA" id="ARBA00023038"/>
    </source>
</evidence>
<keyword evidence="2 10" id="KW-0479">Metal-binding</keyword>
<dbReference type="Proteomes" id="UP000278807">
    <property type="component" value="Unassembled WGS sequence"/>
</dbReference>
<evidence type="ECO:0000313" key="17">
    <source>
        <dbReference type="WBParaSite" id="HNAJ_0000982601-mRNA-1"/>
    </source>
</evidence>
<sequence>MTVGFGMDLDEESKNTGCMELQPTTGPEISMPVVITTEHDIGTPFSHQEEAVCFGCGSVIYDPFIMHVQPDLKWHGRCLKCHKCERGLSDQTSCFVRNGKAYCREDYCNSSFLQRCAGCQQPITKADLVLRIRSQTFHLGCFRCVVCSTILQPGEEIAYRRDMPYCLRDAKLAMPDKWIDNEASSAFSNAISTATTLAECDTSEPKVLTLLSPAVPSANIKPMEEHQAQHQGSIKLLNGGDSSTYFSPQPQHRTRSDSTSSSLDGPMGDNGVAMTPNSDGSPDDDDCSSLFGCMTSAAVSCLSGDTSSQQHGAPNSMNAGTADSMSAHPGGLHGGHLNRGGPSGKSKRSKEQKTTRVRTVLNEKQLHMLRTCYAANPRPDALMKEQLVEMTGLSPRVIRVWFQNKRCKDKKKQIMIKQMEQHHQNGMHPCGLQGVPMIAGSPLPNDPSMLCSSSGIDVQRISGDGGNTGGGTSTPMKPDESTPPPAPPSTSHSHRFSPSGYPPTQGPPSHMFTGMLPPISHVDVKQQQQQQPNSTPASSSGANGGGHMMLSSSMGDDGPFPPFQQLVSTFDLMDPMQRGPHGGHDDGFMSGNRMSYGGPGGPGQSSGPMDGPSPFVFPMGDPTFTTLRPISLRPPSLST</sequence>
<protein>
    <submittedName>
        <fullName evidence="17">Homeobox domain-containing protein</fullName>
    </submittedName>
</protein>
<evidence type="ECO:0000256" key="3">
    <source>
        <dbReference type="ARBA" id="ARBA00022737"/>
    </source>
</evidence>
<dbReference type="SMART" id="SM00389">
    <property type="entry name" value="HOX"/>
    <property type="match status" value="1"/>
</dbReference>
<dbReference type="PROSITE" id="PS00027">
    <property type="entry name" value="HOMEOBOX_1"/>
    <property type="match status" value="1"/>
</dbReference>